<organism evidence="1 2">
    <name type="scientific">Pedococcus bigeumensis</name>
    <dbReference type="NCBI Taxonomy" id="433644"/>
    <lineage>
        <taxon>Bacteria</taxon>
        <taxon>Bacillati</taxon>
        <taxon>Actinomycetota</taxon>
        <taxon>Actinomycetes</taxon>
        <taxon>Micrococcales</taxon>
        <taxon>Intrasporangiaceae</taxon>
        <taxon>Pedococcus</taxon>
    </lineage>
</organism>
<dbReference type="Proteomes" id="UP000317722">
    <property type="component" value="Unassembled WGS sequence"/>
</dbReference>
<keyword evidence="2" id="KW-1185">Reference proteome</keyword>
<sequence length="392" mass="41213">MANASAPVAPGRLGTPLVGVEALRYLEALGAWRDQRKGELDLLDEAALQAPDQSAFTGDLTLSMALWKSVSDRYDLLTATWDSGRAGPTELERLSTLVWSRVDTSLAVSLPEACRLSDALATSLRARLGIDTSQADVTTRVRQLRAAVERLRDLVDREPSTVDTTGSATQARLAARVDDLSARFQRGADVGGLLGPLENDAARAERDLIVAASRRAADSRDAARAQALRTELEAQGAALRDLAAQCVKEVASPPRFAVPDVSTLGPVPTDPVAVDAYLVRLDKVRRAMTVAQDAYAAALSERAELRGRLGAYAAKAAALAAAPPRAGFVAGSGAARAGDLEELETRAMAVLDRTPVDLARARALVAAYQAYLASTQSPPPPSTGRTSPGAAS</sequence>
<accession>A0A502CLR4</accession>
<gene>
    <name evidence="1" type="ORF">EAH86_17025</name>
</gene>
<evidence type="ECO:0000313" key="1">
    <source>
        <dbReference type="EMBL" id="TPG14137.1"/>
    </source>
</evidence>
<proteinExistence type="predicted"/>
<dbReference type="EMBL" id="RCZM01000006">
    <property type="protein sequence ID" value="TPG14137.1"/>
    <property type="molecule type" value="Genomic_DNA"/>
</dbReference>
<dbReference type="OrthoDB" id="3722887at2"/>
<evidence type="ECO:0000313" key="2">
    <source>
        <dbReference type="Proteomes" id="UP000317722"/>
    </source>
</evidence>
<protein>
    <submittedName>
        <fullName evidence="1">Uncharacterized protein</fullName>
    </submittedName>
</protein>
<name>A0A502CLR4_9MICO</name>
<dbReference type="AlphaFoldDB" id="A0A502CLR4"/>
<comment type="caution">
    <text evidence="1">The sequence shown here is derived from an EMBL/GenBank/DDBJ whole genome shotgun (WGS) entry which is preliminary data.</text>
</comment>
<reference evidence="1 2" key="1">
    <citation type="journal article" date="2019" name="Environ. Microbiol.">
        <title>Species interactions and distinct microbial communities in high Arctic permafrost affected cryosols are associated with the CH4 and CO2 gas fluxes.</title>
        <authorList>
            <person name="Altshuler I."/>
            <person name="Hamel J."/>
            <person name="Turney S."/>
            <person name="Magnuson E."/>
            <person name="Levesque R."/>
            <person name="Greer C."/>
            <person name="Whyte L.G."/>
        </authorList>
    </citation>
    <scope>NUCLEOTIDE SEQUENCE [LARGE SCALE GENOMIC DNA]</scope>
    <source>
        <strain evidence="1 2">S9.3A</strain>
    </source>
</reference>